<organism evidence="3 4">
    <name type="scientific">Serendipita indica (strain DSM 11827)</name>
    <name type="common">Root endophyte fungus</name>
    <name type="synonym">Piriformospora indica</name>
    <dbReference type="NCBI Taxonomy" id="1109443"/>
    <lineage>
        <taxon>Eukaryota</taxon>
        <taxon>Fungi</taxon>
        <taxon>Dikarya</taxon>
        <taxon>Basidiomycota</taxon>
        <taxon>Agaricomycotina</taxon>
        <taxon>Agaricomycetes</taxon>
        <taxon>Sebacinales</taxon>
        <taxon>Serendipitaceae</taxon>
        <taxon>Serendipita</taxon>
    </lineage>
</organism>
<feature type="signal peptide" evidence="1">
    <location>
        <begin position="1"/>
        <end position="18"/>
    </location>
</feature>
<name>G4TKE5_SERID</name>
<sequence length="84" mass="8755">MGAFLSLTLLAVLSAANAAPLQTGPTWSRPIPAPSVYTTCDTNKYISGAGDTCASISQKFGITADDVLGYNRESSTAFQLFHPG</sequence>
<keyword evidence="1" id="KW-0732">Signal</keyword>
<dbReference type="SUPFAM" id="SSF54106">
    <property type="entry name" value="LysM domain"/>
    <property type="match status" value="1"/>
</dbReference>
<dbReference type="Proteomes" id="UP000007148">
    <property type="component" value="Unassembled WGS sequence"/>
</dbReference>
<dbReference type="Pfam" id="PF01476">
    <property type="entry name" value="LysM"/>
    <property type="match status" value="1"/>
</dbReference>
<evidence type="ECO:0000259" key="2">
    <source>
        <dbReference type="PROSITE" id="PS51782"/>
    </source>
</evidence>
<dbReference type="InParanoid" id="G4TKE5"/>
<feature type="chain" id="PRO_5003469187" description="LysM domain-containing protein" evidence="1">
    <location>
        <begin position="19"/>
        <end position="84"/>
    </location>
</feature>
<dbReference type="OrthoDB" id="5985073at2759"/>
<protein>
    <recommendedName>
        <fullName evidence="2">LysM domain-containing protein</fullName>
    </recommendedName>
</protein>
<dbReference type="InterPro" id="IPR018392">
    <property type="entry name" value="LysM"/>
</dbReference>
<dbReference type="Gene3D" id="3.10.350.10">
    <property type="entry name" value="LysM domain"/>
    <property type="match status" value="1"/>
</dbReference>
<keyword evidence="4" id="KW-1185">Reference proteome</keyword>
<gene>
    <name evidence="3" type="ORF">PIIN_05723</name>
</gene>
<feature type="domain" description="LysM" evidence="2">
    <location>
        <begin position="43"/>
        <end position="84"/>
    </location>
</feature>
<evidence type="ECO:0000313" key="3">
    <source>
        <dbReference type="EMBL" id="CCA71788.1"/>
    </source>
</evidence>
<dbReference type="AlphaFoldDB" id="G4TKE5"/>
<dbReference type="HOGENOM" id="CLU_2528290_0_0_1"/>
<dbReference type="EMBL" id="CAFZ01000135">
    <property type="protein sequence ID" value="CCA71788.1"/>
    <property type="molecule type" value="Genomic_DNA"/>
</dbReference>
<proteinExistence type="predicted"/>
<accession>G4TKE5</accession>
<evidence type="ECO:0000313" key="4">
    <source>
        <dbReference type="Proteomes" id="UP000007148"/>
    </source>
</evidence>
<dbReference type="PROSITE" id="PS51782">
    <property type="entry name" value="LYSM"/>
    <property type="match status" value="1"/>
</dbReference>
<comment type="caution">
    <text evidence="3">The sequence shown here is derived from an EMBL/GenBank/DDBJ whole genome shotgun (WGS) entry which is preliminary data.</text>
</comment>
<evidence type="ECO:0000256" key="1">
    <source>
        <dbReference type="SAM" id="SignalP"/>
    </source>
</evidence>
<dbReference type="InterPro" id="IPR036779">
    <property type="entry name" value="LysM_dom_sf"/>
</dbReference>
<reference evidence="3 4" key="1">
    <citation type="journal article" date="2011" name="PLoS Pathog.">
        <title>Endophytic Life Strategies Decoded by Genome and Transcriptome Analyses of the Mutualistic Root Symbiont Piriformospora indica.</title>
        <authorList>
            <person name="Zuccaro A."/>
            <person name="Lahrmann U."/>
            <person name="Guldener U."/>
            <person name="Langen G."/>
            <person name="Pfiffi S."/>
            <person name="Biedenkopf D."/>
            <person name="Wong P."/>
            <person name="Samans B."/>
            <person name="Grimm C."/>
            <person name="Basiewicz M."/>
            <person name="Murat C."/>
            <person name="Martin F."/>
            <person name="Kogel K.H."/>
        </authorList>
    </citation>
    <scope>NUCLEOTIDE SEQUENCE [LARGE SCALE GENOMIC DNA]</scope>
    <source>
        <strain evidence="3 4">DSM 11827</strain>
    </source>
</reference>